<comment type="caution">
    <text evidence="1">The sequence shown here is derived from an EMBL/GenBank/DDBJ whole genome shotgun (WGS) entry which is preliminary data.</text>
</comment>
<gene>
    <name evidence="1" type="ORF">DPMN_142850</name>
</gene>
<keyword evidence="2" id="KW-1185">Reference proteome</keyword>
<reference evidence="1" key="1">
    <citation type="journal article" date="2019" name="bioRxiv">
        <title>The Genome of the Zebra Mussel, Dreissena polymorpha: A Resource for Invasive Species Research.</title>
        <authorList>
            <person name="McCartney M.A."/>
            <person name="Auch B."/>
            <person name="Kono T."/>
            <person name="Mallez S."/>
            <person name="Zhang Y."/>
            <person name="Obille A."/>
            <person name="Becker A."/>
            <person name="Abrahante J.E."/>
            <person name="Garbe J."/>
            <person name="Badalamenti J.P."/>
            <person name="Herman A."/>
            <person name="Mangelson H."/>
            <person name="Liachko I."/>
            <person name="Sullivan S."/>
            <person name="Sone E.D."/>
            <person name="Koren S."/>
            <person name="Silverstein K.A.T."/>
            <person name="Beckman K.B."/>
            <person name="Gohl D.M."/>
        </authorList>
    </citation>
    <scope>NUCLEOTIDE SEQUENCE</scope>
    <source>
        <strain evidence="1">Duluth1</strain>
        <tissue evidence="1">Whole animal</tissue>
    </source>
</reference>
<sequence length="63" mass="7417">MRTQRLYHSTIPRLAKPPLLAKLPTNVQERWAAKANDYKKKHFVSFPPFTAFVEFIRDQATIM</sequence>
<organism evidence="1 2">
    <name type="scientific">Dreissena polymorpha</name>
    <name type="common">Zebra mussel</name>
    <name type="synonym">Mytilus polymorpha</name>
    <dbReference type="NCBI Taxonomy" id="45954"/>
    <lineage>
        <taxon>Eukaryota</taxon>
        <taxon>Metazoa</taxon>
        <taxon>Spiralia</taxon>
        <taxon>Lophotrochozoa</taxon>
        <taxon>Mollusca</taxon>
        <taxon>Bivalvia</taxon>
        <taxon>Autobranchia</taxon>
        <taxon>Heteroconchia</taxon>
        <taxon>Euheterodonta</taxon>
        <taxon>Imparidentia</taxon>
        <taxon>Neoheterodontei</taxon>
        <taxon>Myida</taxon>
        <taxon>Dreissenoidea</taxon>
        <taxon>Dreissenidae</taxon>
        <taxon>Dreissena</taxon>
    </lineage>
</organism>
<dbReference type="Proteomes" id="UP000828390">
    <property type="component" value="Unassembled WGS sequence"/>
</dbReference>
<dbReference type="AlphaFoldDB" id="A0A9D4JL50"/>
<proteinExistence type="predicted"/>
<reference evidence="1" key="2">
    <citation type="submission" date="2020-11" db="EMBL/GenBank/DDBJ databases">
        <authorList>
            <person name="McCartney M.A."/>
            <person name="Auch B."/>
            <person name="Kono T."/>
            <person name="Mallez S."/>
            <person name="Becker A."/>
            <person name="Gohl D.M."/>
            <person name="Silverstein K.A.T."/>
            <person name="Koren S."/>
            <person name="Bechman K.B."/>
            <person name="Herman A."/>
            <person name="Abrahante J.E."/>
            <person name="Garbe J."/>
        </authorList>
    </citation>
    <scope>NUCLEOTIDE SEQUENCE</scope>
    <source>
        <strain evidence="1">Duluth1</strain>
        <tissue evidence="1">Whole animal</tissue>
    </source>
</reference>
<evidence type="ECO:0000313" key="2">
    <source>
        <dbReference type="Proteomes" id="UP000828390"/>
    </source>
</evidence>
<protein>
    <submittedName>
        <fullName evidence="1">Uncharacterized protein</fullName>
    </submittedName>
</protein>
<dbReference type="EMBL" id="JAIWYP010000006">
    <property type="protein sequence ID" value="KAH3814354.1"/>
    <property type="molecule type" value="Genomic_DNA"/>
</dbReference>
<accession>A0A9D4JL50</accession>
<name>A0A9D4JL50_DREPO</name>
<evidence type="ECO:0000313" key="1">
    <source>
        <dbReference type="EMBL" id="KAH3814354.1"/>
    </source>
</evidence>